<dbReference type="SUPFAM" id="SSF56436">
    <property type="entry name" value="C-type lectin-like"/>
    <property type="match status" value="1"/>
</dbReference>
<dbReference type="EnsemblMetazoa" id="XM_038209086.1">
    <property type="protein sequence ID" value="XP_038065014.1"/>
    <property type="gene ID" value="LOC119735388"/>
</dbReference>
<feature type="domain" description="C-type lectin" evidence="3">
    <location>
        <begin position="33"/>
        <end position="153"/>
    </location>
</feature>
<dbReference type="Gene3D" id="3.10.100.10">
    <property type="entry name" value="Mannose-Binding Protein A, subunit A"/>
    <property type="match status" value="1"/>
</dbReference>
<dbReference type="InterPro" id="IPR018378">
    <property type="entry name" value="C-type_lectin_CS"/>
</dbReference>
<evidence type="ECO:0000259" key="3">
    <source>
        <dbReference type="PROSITE" id="PS50041"/>
    </source>
</evidence>
<dbReference type="InterPro" id="IPR016187">
    <property type="entry name" value="CTDL_fold"/>
</dbReference>
<evidence type="ECO:0000313" key="4">
    <source>
        <dbReference type="EnsemblMetazoa" id="XP_038065014.1"/>
    </source>
</evidence>
<sequence>MAFIRVVSFVLLVGLAAACQPRCPKCPPMWTFYNGNCYRFFGTGKTYDEAEKHCQQFTQVGQGHLTSIGSAEENNLLLTMYTSAGGTDLWIGFDDQAEEGNFVWTDGSAGSYTGWRSGEPNNSGNEHCANLPKSWDGEWNDTKCGTPRQYICKMTTTK</sequence>
<evidence type="ECO:0000256" key="2">
    <source>
        <dbReference type="SAM" id="SignalP"/>
    </source>
</evidence>
<dbReference type="InterPro" id="IPR016186">
    <property type="entry name" value="C-type_lectin-like/link_sf"/>
</dbReference>
<dbReference type="PROSITE" id="PS51257">
    <property type="entry name" value="PROKAR_LIPOPROTEIN"/>
    <property type="match status" value="1"/>
</dbReference>
<proteinExistence type="predicted"/>
<dbReference type="AlphaFoldDB" id="A0A914ANK1"/>
<dbReference type="Proteomes" id="UP000887568">
    <property type="component" value="Unplaced"/>
</dbReference>
<dbReference type="Pfam" id="PF00059">
    <property type="entry name" value="Lectin_C"/>
    <property type="match status" value="1"/>
</dbReference>
<reference evidence="4" key="1">
    <citation type="submission" date="2022-11" db="UniProtKB">
        <authorList>
            <consortium name="EnsemblMetazoa"/>
        </authorList>
    </citation>
    <scope>IDENTIFICATION</scope>
</reference>
<dbReference type="PROSITE" id="PS00615">
    <property type="entry name" value="C_TYPE_LECTIN_1"/>
    <property type="match status" value="1"/>
</dbReference>
<evidence type="ECO:0000256" key="1">
    <source>
        <dbReference type="ARBA" id="ARBA00023157"/>
    </source>
</evidence>
<dbReference type="InterPro" id="IPR001304">
    <property type="entry name" value="C-type_lectin-like"/>
</dbReference>
<feature type="chain" id="PRO_5037391586" description="C-type lectin domain-containing protein" evidence="2">
    <location>
        <begin position="19"/>
        <end position="158"/>
    </location>
</feature>
<protein>
    <recommendedName>
        <fullName evidence="3">C-type lectin domain-containing protein</fullName>
    </recommendedName>
</protein>
<name>A0A914ANK1_PATMI</name>
<keyword evidence="1" id="KW-1015">Disulfide bond</keyword>
<keyword evidence="2" id="KW-0732">Signal</keyword>
<dbReference type="OrthoDB" id="7357196at2759"/>
<dbReference type="RefSeq" id="XP_038065014.1">
    <property type="nucleotide sequence ID" value="XM_038209086.1"/>
</dbReference>
<accession>A0A914ANK1</accession>
<organism evidence="4 5">
    <name type="scientific">Patiria miniata</name>
    <name type="common">Bat star</name>
    <name type="synonym">Asterina miniata</name>
    <dbReference type="NCBI Taxonomy" id="46514"/>
    <lineage>
        <taxon>Eukaryota</taxon>
        <taxon>Metazoa</taxon>
        <taxon>Echinodermata</taxon>
        <taxon>Eleutherozoa</taxon>
        <taxon>Asterozoa</taxon>
        <taxon>Asteroidea</taxon>
        <taxon>Valvatacea</taxon>
        <taxon>Valvatida</taxon>
        <taxon>Asterinidae</taxon>
        <taxon>Patiria</taxon>
    </lineage>
</organism>
<feature type="signal peptide" evidence="2">
    <location>
        <begin position="1"/>
        <end position="18"/>
    </location>
</feature>
<dbReference type="PANTHER" id="PTHR22803">
    <property type="entry name" value="MANNOSE, PHOSPHOLIPASE, LECTIN RECEPTOR RELATED"/>
    <property type="match status" value="1"/>
</dbReference>
<dbReference type="GeneID" id="119735388"/>
<dbReference type="SMART" id="SM00034">
    <property type="entry name" value="CLECT"/>
    <property type="match status" value="1"/>
</dbReference>
<keyword evidence="5" id="KW-1185">Reference proteome</keyword>
<evidence type="ECO:0000313" key="5">
    <source>
        <dbReference type="Proteomes" id="UP000887568"/>
    </source>
</evidence>
<dbReference type="OMA" id="VQIWYRY"/>
<dbReference type="InterPro" id="IPR050111">
    <property type="entry name" value="C-type_lectin/snaclec_domain"/>
</dbReference>
<dbReference type="PROSITE" id="PS50041">
    <property type="entry name" value="C_TYPE_LECTIN_2"/>
    <property type="match status" value="1"/>
</dbReference>